<dbReference type="ExpressionAtlas" id="A0A0Q3PXB4">
    <property type="expression patterns" value="baseline"/>
</dbReference>
<protein>
    <submittedName>
        <fullName evidence="2 3">Uncharacterized protein</fullName>
    </submittedName>
</protein>
<accession>A0A0Q3PXB4</accession>
<sequence>MTRDEALPPKATDKMKGKQSIVVAQNQNELPPPLAPAAGGGSSPDLYERLCDRLQKLKMKQEHISRLEQRVSSGQDLNKKQALCLKSKDIFDAIVNELERLLNPIDKQGNKSLAVDPGVGDAAESGKQRRENKYNIKKQLVSSEELSNALTFATTITKADDEQTEKMFKEFLTGCKFNVHAKSICTGLVKSMIECGSGTMEIKYSYLEWHNKNLAMKMCRASPTLITRLKSCAKSFAHSVWETDCKASSTEEMERVENMLKQFRLAIEGMPKSHKTLPEFMKLPMLKELDYNGCPLYSPTADANKMVYGILNDVISMHRKGFSWEGEFDAHNIEVYDDTKFTITAPTRHCFDPRDKVSEEVAGWFLQDFTAAWNCFGDQFYNARAAHFGSLKSVLTDTDPAVFCNPEALEVFREVVIHHGAAKPPIARANFLCGVHSCCKAYDLGDEAAPFKTILHNIVYPGDWQMDVRQSNHPVMKQVLSHSDGKINDVPEAGSRYIARDGEEFNSRSSFMRYLATGKHGRTDQSTAGAYVDYMRHLFVHGMDHTKELIEFQQLVCADGMTLYTATNNGSPRVQNIDNLEVLEILGAQSCEGGMTEFIWALLDDDAMTGIRGIMNAFEEEVAGASEVA</sequence>
<evidence type="ECO:0000313" key="2">
    <source>
        <dbReference type="EMBL" id="KQJ94081.1"/>
    </source>
</evidence>
<organism evidence="2">
    <name type="scientific">Brachypodium distachyon</name>
    <name type="common">Purple false brome</name>
    <name type="synonym">Trachynia distachya</name>
    <dbReference type="NCBI Taxonomy" id="15368"/>
    <lineage>
        <taxon>Eukaryota</taxon>
        <taxon>Viridiplantae</taxon>
        <taxon>Streptophyta</taxon>
        <taxon>Embryophyta</taxon>
        <taxon>Tracheophyta</taxon>
        <taxon>Spermatophyta</taxon>
        <taxon>Magnoliopsida</taxon>
        <taxon>Liliopsida</taxon>
        <taxon>Poales</taxon>
        <taxon>Poaceae</taxon>
        <taxon>BOP clade</taxon>
        <taxon>Pooideae</taxon>
        <taxon>Stipodae</taxon>
        <taxon>Brachypodieae</taxon>
        <taxon>Brachypodium</taxon>
    </lineage>
</organism>
<evidence type="ECO:0000256" key="1">
    <source>
        <dbReference type="SAM" id="MobiDB-lite"/>
    </source>
</evidence>
<feature type="region of interest" description="Disordered" evidence="1">
    <location>
        <begin position="24"/>
        <end position="43"/>
    </location>
</feature>
<keyword evidence="4" id="KW-1185">Reference proteome</keyword>
<dbReference type="Proteomes" id="UP000008810">
    <property type="component" value="Chromosome 3"/>
</dbReference>
<evidence type="ECO:0000313" key="4">
    <source>
        <dbReference type="Proteomes" id="UP000008810"/>
    </source>
</evidence>
<dbReference type="OrthoDB" id="10671769at2759"/>
<name>A0A0Q3PXB4_BRADI</name>
<dbReference type="Gramene" id="KQJ94081">
    <property type="protein sequence ID" value="KQJ94081"/>
    <property type="gene ID" value="BRADI_3g08382v3"/>
</dbReference>
<dbReference type="GeneID" id="100845497"/>
<dbReference type="EMBL" id="CM000882">
    <property type="protein sequence ID" value="KQJ94081.1"/>
    <property type="molecule type" value="Genomic_DNA"/>
</dbReference>
<dbReference type="AlphaFoldDB" id="A0A0Q3PXB4"/>
<proteinExistence type="predicted"/>
<dbReference type="RefSeq" id="XP_014755755.1">
    <property type="nucleotide sequence ID" value="XM_014900269.2"/>
</dbReference>
<gene>
    <name evidence="3" type="primary">LOC100845497</name>
    <name evidence="2" type="ORF">BRADI_3g08382v3</name>
</gene>
<reference evidence="2 3" key="1">
    <citation type="journal article" date="2010" name="Nature">
        <title>Genome sequencing and analysis of the model grass Brachypodium distachyon.</title>
        <authorList>
            <consortium name="International Brachypodium Initiative"/>
        </authorList>
    </citation>
    <scope>NUCLEOTIDE SEQUENCE [LARGE SCALE GENOMIC DNA]</scope>
    <source>
        <strain evidence="2 3">Bd21</strain>
    </source>
</reference>
<evidence type="ECO:0000313" key="3">
    <source>
        <dbReference type="EnsemblPlants" id="KQJ94081"/>
    </source>
</evidence>
<dbReference type="EnsemblPlants" id="KQJ94081">
    <property type="protein sequence ID" value="KQJ94081"/>
    <property type="gene ID" value="BRADI_3g08382v3"/>
</dbReference>
<reference evidence="3" key="3">
    <citation type="submission" date="2018-08" db="UniProtKB">
        <authorList>
            <consortium name="EnsemblPlants"/>
        </authorList>
    </citation>
    <scope>IDENTIFICATION</scope>
    <source>
        <strain evidence="3">cv. Bd21</strain>
    </source>
</reference>
<reference evidence="2" key="2">
    <citation type="submission" date="2017-06" db="EMBL/GenBank/DDBJ databases">
        <title>WGS assembly of Brachypodium distachyon.</title>
        <authorList>
            <consortium name="The International Brachypodium Initiative"/>
            <person name="Lucas S."/>
            <person name="Harmon-Smith M."/>
            <person name="Lail K."/>
            <person name="Tice H."/>
            <person name="Grimwood J."/>
            <person name="Bruce D."/>
            <person name="Barry K."/>
            <person name="Shu S."/>
            <person name="Lindquist E."/>
            <person name="Wang M."/>
            <person name="Pitluck S."/>
            <person name="Vogel J.P."/>
            <person name="Garvin D.F."/>
            <person name="Mockler T.C."/>
            <person name="Schmutz J."/>
            <person name="Rokhsar D."/>
            <person name="Bevan M.W."/>
        </authorList>
    </citation>
    <scope>NUCLEOTIDE SEQUENCE</scope>
    <source>
        <strain evidence="2">Bd21</strain>
    </source>
</reference>